<sequence length="530" mass="59981">MVSPLMNPLNTTLQRQSPLGFHLPQDILWYTFYFVVQPSTDRTRSVFGRSALNNLRRLSQVCASWRELLLASSSLWGMALELNQLSQKTCHWRNEVLRRTGDSLLDIHCHICTKDIGVLEQFVKFLLDEHWPRIRSLDIDLNKANSTTKGEEFVRETIDAFQKPAINLKSFRVNLDIHSVKMFTLKLFADQAPLLQEFWVHSFRVHPRRPWFYNLRVLHITCLWTAHELLNTLASMPLLEVLVFNEDHDYGGTMLDPPVVNKDSLARAVLPQLKELKVDMGTSLAKHLAVLERLIPAPGLHFGLTSGPLGPTPADLVAFQRVIGSYLQLAFKNELPRDLQVVMTEDYILVYLSKDSGGFKLELEFDHDVPDITILLEPITSISLEYSTKLTISIRGIAPAATDSALSRILLSSPSIKELHVTSYGLNLLLSLSTSPDNTLFPVLELLRLDGLQEVRPVLDFLSRRYIQEAPIKCLDLCQYQRAGSCDFHSLEQFSGLKVRWTGTGGSTEEYTCGSGNAQVLDFTHSFPEP</sequence>
<keyword evidence="2" id="KW-1185">Reference proteome</keyword>
<evidence type="ECO:0008006" key="3">
    <source>
        <dbReference type="Google" id="ProtNLM"/>
    </source>
</evidence>
<proteinExistence type="predicted"/>
<protein>
    <recommendedName>
        <fullName evidence="3">F-box domain-containing protein</fullName>
    </recommendedName>
</protein>
<name>A0A067T2M7_GALM3</name>
<dbReference type="OrthoDB" id="2757234at2759"/>
<dbReference type="HOGENOM" id="CLU_030662_0_0_1"/>
<gene>
    <name evidence="1" type="ORF">GALMADRAFT_246963</name>
</gene>
<accession>A0A067T2M7</accession>
<evidence type="ECO:0000313" key="2">
    <source>
        <dbReference type="Proteomes" id="UP000027222"/>
    </source>
</evidence>
<organism evidence="1 2">
    <name type="scientific">Galerina marginata (strain CBS 339.88)</name>
    <dbReference type="NCBI Taxonomy" id="685588"/>
    <lineage>
        <taxon>Eukaryota</taxon>
        <taxon>Fungi</taxon>
        <taxon>Dikarya</taxon>
        <taxon>Basidiomycota</taxon>
        <taxon>Agaricomycotina</taxon>
        <taxon>Agaricomycetes</taxon>
        <taxon>Agaricomycetidae</taxon>
        <taxon>Agaricales</taxon>
        <taxon>Agaricineae</taxon>
        <taxon>Strophariaceae</taxon>
        <taxon>Galerina</taxon>
    </lineage>
</organism>
<evidence type="ECO:0000313" key="1">
    <source>
        <dbReference type="EMBL" id="KDR76567.1"/>
    </source>
</evidence>
<dbReference type="EMBL" id="KL142378">
    <property type="protein sequence ID" value="KDR76567.1"/>
    <property type="molecule type" value="Genomic_DNA"/>
</dbReference>
<dbReference type="AlphaFoldDB" id="A0A067T2M7"/>
<reference evidence="2" key="1">
    <citation type="journal article" date="2014" name="Proc. Natl. Acad. Sci. U.S.A.">
        <title>Extensive sampling of basidiomycete genomes demonstrates inadequacy of the white-rot/brown-rot paradigm for wood decay fungi.</title>
        <authorList>
            <person name="Riley R."/>
            <person name="Salamov A.A."/>
            <person name="Brown D.W."/>
            <person name="Nagy L.G."/>
            <person name="Floudas D."/>
            <person name="Held B.W."/>
            <person name="Levasseur A."/>
            <person name="Lombard V."/>
            <person name="Morin E."/>
            <person name="Otillar R."/>
            <person name="Lindquist E.A."/>
            <person name="Sun H."/>
            <person name="LaButti K.M."/>
            <person name="Schmutz J."/>
            <person name="Jabbour D."/>
            <person name="Luo H."/>
            <person name="Baker S.E."/>
            <person name="Pisabarro A.G."/>
            <person name="Walton J.D."/>
            <person name="Blanchette R.A."/>
            <person name="Henrissat B."/>
            <person name="Martin F."/>
            <person name="Cullen D."/>
            <person name="Hibbett D.S."/>
            <person name="Grigoriev I.V."/>
        </authorList>
    </citation>
    <scope>NUCLEOTIDE SEQUENCE [LARGE SCALE GENOMIC DNA]</scope>
    <source>
        <strain evidence="2">CBS 339.88</strain>
    </source>
</reference>
<dbReference type="Proteomes" id="UP000027222">
    <property type="component" value="Unassembled WGS sequence"/>
</dbReference>